<gene>
    <name evidence="1" type="primary">Acey_s0831.g2585</name>
    <name evidence="1" type="ORF">Y032_0831g2585</name>
</gene>
<keyword evidence="2" id="KW-1185">Reference proteome</keyword>
<dbReference type="EMBL" id="JARK01000431">
    <property type="protein sequence ID" value="EYC37060.1"/>
    <property type="molecule type" value="Genomic_DNA"/>
</dbReference>
<accession>A0A016WBT2</accession>
<dbReference type="AlphaFoldDB" id="A0A016WBT2"/>
<evidence type="ECO:0000313" key="2">
    <source>
        <dbReference type="Proteomes" id="UP000024635"/>
    </source>
</evidence>
<comment type="caution">
    <text evidence="1">The sequence shown here is derived from an EMBL/GenBank/DDBJ whole genome shotgun (WGS) entry which is preliminary data.</text>
</comment>
<sequence>MLASERKECITQTFTGLERISLTLGKPVHFYWECQLCMFLHPTNFVRYCDFMLDNPQEGKFLNQFVENKLYERIAWIF</sequence>
<reference evidence="2" key="1">
    <citation type="journal article" date="2015" name="Nat. Genet.">
        <title>The genome and transcriptome of the zoonotic hookworm Ancylostoma ceylanicum identify infection-specific gene families.</title>
        <authorList>
            <person name="Schwarz E.M."/>
            <person name="Hu Y."/>
            <person name="Antoshechkin I."/>
            <person name="Miller M.M."/>
            <person name="Sternberg P.W."/>
            <person name="Aroian R.V."/>
        </authorList>
    </citation>
    <scope>NUCLEOTIDE SEQUENCE</scope>
    <source>
        <strain evidence="2">HY135</strain>
    </source>
</reference>
<dbReference type="Proteomes" id="UP000024635">
    <property type="component" value="Unassembled WGS sequence"/>
</dbReference>
<name>A0A016WBT2_9BILA</name>
<organism evidence="1 2">
    <name type="scientific">Ancylostoma ceylanicum</name>
    <dbReference type="NCBI Taxonomy" id="53326"/>
    <lineage>
        <taxon>Eukaryota</taxon>
        <taxon>Metazoa</taxon>
        <taxon>Ecdysozoa</taxon>
        <taxon>Nematoda</taxon>
        <taxon>Chromadorea</taxon>
        <taxon>Rhabditida</taxon>
        <taxon>Rhabditina</taxon>
        <taxon>Rhabditomorpha</taxon>
        <taxon>Strongyloidea</taxon>
        <taxon>Ancylostomatidae</taxon>
        <taxon>Ancylostomatinae</taxon>
        <taxon>Ancylostoma</taxon>
    </lineage>
</organism>
<protein>
    <submittedName>
        <fullName evidence="1">Uncharacterized protein</fullName>
    </submittedName>
</protein>
<proteinExistence type="predicted"/>
<evidence type="ECO:0000313" key="1">
    <source>
        <dbReference type="EMBL" id="EYC37060.1"/>
    </source>
</evidence>